<dbReference type="Gene3D" id="2.130.10.10">
    <property type="entry name" value="YVTN repeat-like/Quinoprotein amine dehydrogenase"/>
    <property type="match status" value="1"/>
</dbReference>
<gene>
    <name evidence="1" type="ORF">UU74_C0033G0027</name>
</gene>
<protein>
    <submittedName>
        <fullName evidence="1">Uncharacterized protein</fullName>
    </submittedName>
</protein>
<evidence type="ECO:0000313" key="1">
    <source>
        <dbReference type="EMBL" id="KKS16795.1"/>
    </source>
</evidence>
<dbReference type="InterPro" id="IPR015943">
    <property type="entry name" value="WD40/YVTN_repeat-like_dom_sf"/>
</dbReference>
<organism evidence="1 2">
    <name type="scientific">Candidatus Woesebacteria bacterium GW2011_GWA1_41_7</name>
    <dbReference type="NCBI Taxonomy" id="1618556"/>
    <lineage>
        <taxon>Bacteria</taxon>
        <taxon>Candidatus Woeseibacteriota</taxon>
    </lineage>
</organism>
<name>A0A0G0WVQ2_9BACT</name>
<sequence length="286" mass="30944">MAFVYSSTKELDNNTSSPLGLNILADGSKLFYCGKNSSGNPSVIECALSTPWNIASLTITAALEVWANANPPQDIIFFPDGSGFLVAGYNSADKYGLSLYEATTLFSVAGASFVDKTTLSNTQEIRSVVFNADFSKMYCCKYSSIGYPEAIAQYNLSVPGIISTAVQVSAINYDVFDYNRVLSGRISDDGTAFYVLLEGTVGIKKLTLSTPWDLSSYTDDGYVWDDLEGENSLTESAIFLDSGADNLFILGNDNILGTAVAHYIAGEEPPPVTEFWQNFHGQTEIL</sequence>
<comment type="caution">
    <text evidence="1">The sequence shown here is derived from an EMBL/GenBank/DDBJ whole genome shotgun (WGS) entry which is preliminary data.</text>
</comment>
<dbReference type="AlphaFoldDB" id="A0A0G0WVQ2"/>
<dbReference type="Proteomes" id="UP000033969">
    <property type="component" value="Unassembled WGS sequence"/>
</dbReference>
<accession>A0A0G0WVQ2</accession>
<proteinExistence type="predicted"/>
<reference evidence="1 2" key="1">
    <citation type="journal article" date="2015" name="Nature">
        <title>rRNA introns, odd ribosomes, and small enigmatic genomes across a large radiation of phyla.</title>
        <authorList>
            <person name="Brown C.T."/>
            <person name="Hug L.A."/>
            <person name="Thomas B.C."/>
            <person name="Sharon I."/>
            <person name="Castelle C.J."/>
            <person name="Singh A."/>
            <person name="Wilkins M.J."/>
            <person name="Williams K.H."/>
            <person name="Banfield J.F."/>
        </authorList>
    </citation>
    <scope>NUCLEOTIDE SEQUENCE [LARGE SCALE GENOMIC DNA]</scope>
</reference>
<evidence type="ECO:0000313" key="2">
    <source>
        <dbReference type="Proteomes" id="UP000033969"/>
    </source>
</evidence>
<dbReference type="SUPFAM" id="SSF69322">
    <property type="entry name" value="Tricorn protease domain 2"/>
    <property type="match status" value="1"/>
</dbReference>
<dbReference type="EMBL" id="LCBU01000033">
    <property type="protein sequence ID" value="KKS16795.1"/>
    <property type="molecule type" value="Genomic_DNA"/>
</dbReference>